<dbReference type="GO" id="GO:0005524">
    <property type="term" value="F:ATP binding"/>
    <property type="evidence" value="ECO:0007669"/>
    <property type="project" value="InterPro"/>
</dbReference>
<dbReference type="InterPro" id="IPR000719">
    <property type="entry name" value="Prot_kinase_dom"/>
</dbReference>
<dbReference type="GO" id="GO:0004672">
    <property type="term" value="F:protein kinase activity"/>
    <property type="evidence" value="ECO:0007669"/>
    <property type="project" value="InterPro"/>
</dbReference>
<feature type="domain" description="Protein kinase" evidence="1">
    <location>
        <begin position="103"/>
        <end position="313"/>
    </location>
</feature>
<dbReference type="PROSITE" id="PS50011">
    <property type="entry name" value="PROTEIN_KINASE_DOM"/>
    <property type="match status" value="1"/>
</dbReference>
<sequence length="313" mass="36611">MEKWLKGFLAKLKRTSTRTQKCRLISSVERMKFEEDVHACLWQYVRFGEDEGEIFNKNKISLEKIKLTDYQKVLLKSDDSLKDRFLSRSEIKQETGKWIFQDNHENRKISEGGEALVISNKFGDLEAVVRIHIFDSFLFTKDFWLNSLTWKIHFEKDYEKAVDEKINGKQNQFPKHENVIKNFANVELFHKKDSKKEDCLGWITIMEKADEDLRTILKEEKIGIDERKKIAEGIKNGYYYLLRIGIRHYDLKLENILMVGGIPKIIDFGLVTDETGRSGYHEMGYVRGGSKFRNTYALCKLTPAGKVTSKMVS</sequence>
<dbReference type="PROSITE" id="PS00108">
    <property type="entry name" value="PROTEIN_KINASE_ST"/>
    <property type="match status" value="1"/>
</dbReference>
<dbReference type="Pfam" id="PF00069">
    <property type="entry name" value="Pkinase"/>
    <property type="match status" value="1"/>
</dbReference>
<name>E4Z447_OIKDI</name>
<dbReference type="EMBL" id="FN657197">
    <property type="protein sequence ID" value="CBY42475.1"/>
    <property type="molecule type" value="Genomic_DNA"/>
</dbReference>
<organism evidence="2">
    <name type="scientific">Oikopleura dioica</name>
    <name type="common">Tunicate</name>
    <dbReference type="NCBI Taxonomy" id="34765"/>
    <lineage>
        <taxon>Eukaryota</taxon>
        <taxon>Metazoa</taxon>
        <taxon>Chordata</taxon>
        <taxon>Tunicata</taxon>
        <taxon>Appendicularia</taxon>
        <taxon>Copelata</taxon>
        <taxon>Oikopleuridae</taxon>
        <taxon>Oikopleura</taxon>
    </lineage>
</organism>
<evidence type="ECO:0000313" key="2">
    <source>
        <dbReference type="EMBL" id="CBY42475.1"/>
    </source>
</evidence>
<dbReference type="Gene3D" id="1.10.510.10">
    <property type="entry name" value="Transferase(Phosphotransferase) domain 1"/>
    <property type="match status" value="1"/>
</dbReference>
<dbReference type="SUPFAM" id="SSF56112">
    <property type="entry name" value="Protein kinase-like (PK-like)"/>
    <property type="match status" value="1"/>
</dbReference>
<evidence type="ECO:0000259" key="1">
    <source>
        <dbReference type="PROSITE" id="PS50011"/>
    </source>
</evidence>
<reference evidence="2" key="1">
    <citation type="journal article" date="2010" name="Science">
        <title>Plasticity of animal genome architecture unmasked by rapid evolution of a pelagic tunicate.</title>
        <authorList>
            <person name="Denoeud F."/>
            <person name="Henriet S."/>
            <person name="Mungpakdee S."/>
            <person name="Aury J.M."/>
            <person name="Da Silva C."/>
            <person name="Brinkmann H."/>
            <person name="Mikhaleva J."/>
            <person name="Olsen L.C."/>
            <person name="Jubin C."/>
            <person name="Canestro C."/>
            <person name="Bouquet J.M."/>
            <person name="Danks G."/>
            <person name="Poulain J."/>
            <person name="Campsteijn C."/>
            <person name="Adamski M."/>
            <person name="Cross I."/>
            <person name="Yadetie F."/>
            <person name="Muffato M."/>
            <person name="Louis A."/>
            <person name="Butcher S."/>
            <person name="Tsagkogeorga G."/>
            <person name="Konrad A."/>
            <person name="Singh S."/>
            <person name="Jensen M.F."/>
            <person name="Cong E.H."/>
            <person name="Eikeseth-Otteraa H."/>
            <person name="Noel B."/>
            <person name="Anthouard V."/>
            <person name="Porcel B.M."/>
            <person name="Kachouri-Lafond R."/>
            <person name="Nishino A."/>
            <person name="Ugolini M."/>
            <person name="Chourrout P."/>
            <person name="Nishida H."/>
            <person name="Aasland R."/>
            <person name="Huzurbazar S."/>
            <person name="Westhof E."/>
            <person name="Delsuc F."/>
            <person name="Lehrach H."/>
            <person name="Reinhardt R."/>
            <person name="Weissenbach J."/>
            <person name="Roy S.W."/>
            <person name="Artiguenave F."/>
            <person name="Postlethwait J.H."/>
            <person name="Manak J.R."/>
            <person name="Thompson E.M."/>
            <person name="Jaillon O."/>
            <person name="Du Pasquier L."/>
            <person name="Boudinot P."/>
            <person name="Liberles D.A."/>
            <person name="Volff J.N."/>
            <person name="Philippe H."/>
            <person name="Lenhard B."/>
            <person name="Roest Crollius H."/>
            <person name="Wincker P."/>
            <person name="Chourrout D."/>
        </authorList>
    </citation>
    <scope>NUCLEOTIDE SEQUENCE [LARGE SCALE GENOMIC DNA]</scope>
</reference>
<dbReference type="InterPro" id="IPR008271">
    <property type="entry name" value="Ser/Thr_kinase_AS"/>
</dbReference>
<dbReference type="AlphaFoldDB" id="E4Z447"/>
<dbReference type="InterPro" id="IPR011009">
    <property type="entry name" value="Kinase-like_dom_sf"/>
</dbReference>
<dbReference type="Proteomes" id="UP000011014">
    <property type="component" value="Unassembled WGS sequence"/>
</dbReference>
<gene>
    <name evidence="2" type="ORF">GSOID_T00026172001</name>
</gene>
<accession>E4Z447</accession>
<proteinExistence type="predicted"/>
<protein>
    <recommendedName>
        <fullName evidence="1">Protein kinase domain-containing protein</fullName>
    </recommendedName>
</protein>